<dbReference type="Pfam" id="PF13351">
    <property type="entry name" value="DUF4099"/>
    <property type="match status" value="1"/>
</dbReference>
<dbReference type="AlphaFoldDB" id="A0A7K1GNX1"/>
<evidence type="ECO:0000259" key="2">
    <source>
        <dbReference type="Pfam" id="PF13351"/>
    </source>
</evidence>
<dbReference type="Proteomes" id="UP000488936">
    <property type="component" value="Unassembled WGS sequence"/>
</dbReference>
<dbReference type="RefSeq" id="WP_155036559.1">
    <property type="nucleotide sequence ID" value="NZ_JBHTIG010000009.1"/>
</dbReference>
<name>A0A7K1GNX1_9FLAO</name>
<accession>A0A7K1GNX1</accession>
<organism evidence="3 4">
    <name type="scientific">Myroides pelagicus</name>
    <dbReference type="NCBI Taxonomy" id="270914"/>
    <lineage>
        <taxon>Bacteria</taxon>
        <taxon>Pseudomonadati</taxon>
        <taxon>Bacteroidota</taxon>
        <taxon>Flavobacteriia</taxon>
        <taxon>Flavobacteriales</taxon>
        <taxon>Flavobacteriaceae</taxon>
        <taxon>Myroides</taxon>
    </lineage>
</organism>
<proteinExistence type="predicted"/>
<dbReference type="EMBL" id="WMJY01000031">
    <property type="protein sequence ID" value="MTH30577.1"/>
    <property type="molecule type" value="Genomic_DNA"/>
</dbReference>
<protein>
    <submittedName>
        <fullName evidence="3">DUF3945 domain-containing protein</fullName>
    </submittedName>
</protein>
<feature type="domain" description="DUF3945" evidence="1">
    <location>
        <begin position="355"/>
        <end position="402"/>
    </location>
</feature>
<dbReference type="Pfam" id="PF13101">
    <property type="entry name" value="DUF3945"/>
    <property type="match status" value="2"/>
</dbReference>
<comment type="caution">
    <text evidence="3">The sequence shown here is derived from an EMBL/GenBank/DDBJ whole genome shotgun (WGS) entry which is preliminary data.</text>
</comment>
<feature type="domain" description="DUF3945" evidence="1">
    <location>
        <begin position="283"/>
        <end position="336"/>
    </location>
</feature>
<evidence type="ECO:0000313" key="4">
    <source>
        <dbReference type="Proteomes" id="UP000488936"/>
    </source>
</evidence>
<reference evidence="3 4" key="1">
    <citation type="journal article" date="2006" name="Int. J. Syst. Evol. Microbiol.">
        <title>Myroides pelagicus sp. nov., isolated from seawater in Thailand.</title>
        <authorList>
            <person name="Yoon J."/>
            <person name="Maneerat S."/>
            <person name="Kawai F."/>
            <person name="Yokota A."/>
        </authorList>
    </citation>
    <scope>NUCLEOTIDE SEQUENCE [LARGE SCALE GENOMIC DNA]</scope>
    <source>
        <strain evidence="3 4">SM1T</strain>
    </source>
</reference>
<dbReference type="InterPro" id="IPR025222">
    <property type="entry name" value="DUF3945"/>
</dbReference>
<keyword evidence="4" id="KW-1185">Reference proteome</keyword>
<gene>
    <name evidence="3" type="ORF">GJV77_11780</name>
</gene>
<evidence type="ECO:0000259" key="1">
    <source>
        <dbReference type="Pfam" id="PF13101"/>
    </source>
</evidence>
<dbReference type="InterPro" id="IPR025343">
    <property type="entry name" value="DUF4099"/>
</dbReference>
<dbReference type="OrthoDB" id="1081890at2"/>
<evidence type="ECO:0000313" key="3">
    <source>
        <dbReference type="EMBL" id="MTH30577.1"/>
    </source>
</evidence>
<feature type="domain" description="DUF4099" evidence="2">
    <location>
        <begin position="142"/>
        <end position="224"/>
    </location>
</feature>
<sequence length="432" mass="49173">MENKKNDTSQTPEVLLVNDYSDNKIKAVKGLNENGKLQTLSVNKKNLNQLLKVDKQGDFFSSFFTNFFAQLQNPTEFSFFKVPIDKAIGLASLMQKELDMNQNPTHELFLSHQIDPDKMIQAMEAQKSKQDLESNHYNPYKYNIDDIDWESLKDIGLSKEKLEEMDLLEPLLRGYKTKDLVTINLDLGAAYFSLDARIGLRKEQNGLIVMELQGVKKYPNLNTPLQGHSFTKEDKYNLLKTGNMGRVVELIDPLTNQPIPSVVSVDRLTNNLAVTSIEKIEIPQHIKGVDLSREQIDQLKQGKAVLIEDMTSVKGNAFNAEIQYNASKGHIEFLFDNVNKKKRYQPQNTLDNFRGKQIDKQQREALLQGKSVLIDGLIDKKGNPYKGYITYDQVNSKMDFSFNDPNSTEKQAVVNSDNLQSNTQNKSTLKPN</sequence>